<evidence type="ECO:0000256" key="8">
    <source>
        <dbReference type="ARBA" id="ARBA00022741"/>
    </source>
</evidence>
<dbReference type="SUPFAM" id="SSF47384">
    <property type="entry name" value="Homodimeric domain of signal transducing histidine kinase"/>
    <property type="match status" value="1"/>
</dbReference>
<evidence type="ECO:0000256" key="5">
    <source>
        <dbReference type="ARBA" id="ARBA00022553"/>
    </source>
</evidence>
<dbReference type="InterPro" id="IPR036890">
    <property type="entry name" value="HATPase_C_sf"/>
</dbReference>
<evidence type="ECO:0000313" key="16">
    <source>
        <dbReference type="Proteomes" id="UP000480303"/>
    </source>
</evidence>
<keyword evidence="12" id="KW-0902">Two-component regulatory system</keyword>
<name>A0A6A0BAP1_9LACT</name>
<keyword evidence="11" id="KW-1133">Transmembrane helix</keyword>
<dbReference type="Gene3D" id="3.30.565.10">
    <property type="entry name" value="Histidine kinase-like ATPase, C-terminal domain"/>
    <property type="match status" value="1"/>
</dbReference>
<dbReference type="Pfam" id="PF02518">
    <property type="entry name" value="HATPase_c"/>
    <property type="match status" value="1"/>
</dbReference>
<dbReference type="PANTHER" id="PTHR45528:SF1">
    <property type="entry name" value="SENSOR HISTIDINE KINASE CPXA"/>
    <property type="match status" value="1"/>
</dbReference>
<dbReference type="GO" id="GO:0005524">
    <property type="term" value="F:ATP binding"/>
    <property type="evidence" value="ECO:0007669"/>
    <property type="project" value="UniProtKB-KW"/>
</dbReference>
<dbReference type="GO" id="GO:0005886">
    <property type="term" value="C:plasma membrane"/>
    <property type="evidence" value="ECO:0007669"/>
    <property type="project" value="UniProtKB-SubCell"/>
</dbReference>
<keyword evidence="13" id="KW-0472">Membrane</keyword>
<keyword evidence="16" id="KW-1185">Reference proteome</keyword>
<comment type="subcellular location">
    <subcellularLocation>
        <location evidence="2">Cell membrane</location>
        <topology evidence="2">Multi-pass membrane protein</topology>
    </subcellularLocation>
</comment>
<dbReference type="Gene3D" id="1.10.287.130">
    <property type="match status" value="1"/>
</dbReference>
<dbReference type="SMART" id="SM00387">
    <property type="entry name" value="HATPase_c"/>
    <property type="match status" value="1"/>
</dbReference>
<comment type="caution">
    <text evidence="15">The sequence shown here is derived from an EMBL/GenBank/DDBJ whole genome shotgun (WGS) entry which is preliminary data.</text>
</comment>
<dbReference type="Proteomes" id="UP000480303">
    <property type="component" value="Unassembled WGS sequence"/>
</dbReference>
<dbReference type="InterPro" id="IPR036097">
    <property type="entry name" value="HisK_dim/P_sf"/>
</dbReference>
<dbReference type="GO" id="GO:0000155">
    <property type="term" value="F:phosphorelay sensor kinase activity"/>
    <property type="evidence" value="ECO:0007669"/>
    <property type="project" value="InterPro"/>
</dbReference>
<evidence type="ECO:0000256" key="6">
    <source>
        <dbReference type="ARBA" id="ARBA00022679"/>
    </source>
</evidence>
<reference evidence="15 16" key="1">
    <citation type="submission" date="2020-02" db="EMBL/GenBank/DDBJ databases">
        <title>Draft genome sequence of Lactococcus sp. Hs30E4-3.</title>
        <authorList>
            <person name="Noda S."/>
            <person name="Yuki M."/>
            <person name="Ohkuma M."/>
        </authorList>
    </citation>
    <scope>NUCLEOTIDE SEQUENCE [LARGE SCALE GENOMIC DNA]</scope>
    <source>
        <strain evidence="15 16">Hs30E4-3</strain>
    </source>
</reference>
<keyword evidence="6" id="KW-0808">Transferase</keyword>
<dbReference type="SMART" id="SM00388">
    <property type="entry name" value="HisKA"/>
    <property type="match status" value="1"/>
</dbReference>
<evidence type="ECO:0000256" key="13">
    <source>
        <dbReference type="ARBA" id="ARBA00023136"/>
    </source>
</evidence>
<dbReference type="SUPFAM" id="SSF55874">
    <property type="entry name" value="ATPase domain of HSP90 chaperone/DNA topoisomerase II/histidine kinase"/>
    <property type="match status" value="1"/>
</dbReference>
<evidence type="ECO:0000256" key="2">
    <source>
        <dbReference type="ARBA" id="ARBA00004651"/>
    </source>
</evidence>
<keyword evidence="10" id="KW-0067">ATP-binding</keyword>
<comment type="catalytic activity">
    <reaction evidence="1">
        <text>ATP + protein L-histidine = ADP + protein N-phospho-L-histidine.</text>
        <dbReference type="EC" id="2.7.13.3"/>
    </reaction>
</comment>
<evidence type="ECO:0000256" key="12">
    <source>
        <dbReference type="ARBA" id="ARBA00023012"/>
    </source>
</evidence>
<keyword evidence="9 15" id="KW-0418">Kinase</keyword>
<dbReference type="EC" id="2.7.13.3" evidence="3"/>
<protein>
    <recommendedName>
        <fullName evidence="3">histidine kinase</fullName>
        <ecNumber evidence="3">2.7.13.3</ecNumber>
    </recommendedName>
</protein>
<organism evidence="15 16">
    <name type="scientific">Pseudolactococcus hodotermopsidis</name>
    <dbReference type="NCBI Taxonomy" id="2709157"/>
    <lineage>
        <taxon>Bacteria</taxon>
        <taxon>Bacillati</taxon>
        <taxon>Bacillota</taxon>
        <taxon>Bacilli</taxon>
        <taxon>Lactobacillales</taxon>
        <taxon>Streptococcaceae</taxon>
        <taxon>Pseudolactococcus</taxon>
    </lineage>
</organism>
<evidence type="ECO:0000256" key="3">
    <source>
        <dbReference type="ARBA" id="ARBA00012438"/>
    </source>
</evidence>
<evidence type="ECO:0000256" key="7">
    <source>
        <dbReference type="ARBA" id="ARBA00022692"/>
    </source>
</evidence>
<dbReference type="InterPro" id="IPR003661">
    <property type="entry name" value="HisK_dim/P_dom"/>
</dbReference>
<dbReference type="CDD" id="cd00082">
    <property type="entry name" value="HisKA"/>
    <property type="match status" value="1"/>
</dbReference>
<sequence>MITIIIATIAFLLALYLVFLLLEIRHLTRQLHFISDKETNAELTSASKIKLIRELLDENNHLIRKNKQFYREQIAKDKSLHELLTNLTHDLKTPLTVASGYTQLLLRTESPENPEIVGKIASSLTSIKQYLDYLMTYNLIQEKNISLNLERINLSSLLRESLVLYYEAFSEHKLVPNFQFLSEDKFVIADTVVLQRIFQNILGNIINHGEDFVKIVMISDKKQLTLTFSNGLRTAIDNPELLLQRFKTNEPSRTNKSTGLGLNIIQELCQLIHAELSLTVTDDEFSVTFILNLN</sequence>
<proteinExistence type="predicted"/>
<keyword evidence="4" id="KW-1003">Cell membrane</keyword>
<evidence type="ECO:0000256" key="1">
    <source>
        <dbReference type="ARBA" id="ARBA00000085"/>
    </source>
</evidence>
<dbReference type="PROSITE" id="PS50109">
    <property type="entry name" value="HIS_KIN"/>
    <property type="match status" value="1"/>
</dbReference>
<gene>
    <name evidence="15" type="ORF">Hs30E_10210</name>
</gene>
<evidence type="ECO:0000256" key="11">
    <source>
        <dbReference type="ARBA" id="ARBA00022989"/>
    </source>
</evidence>
<feature type="domain" description="Histidine kinase" evidence="14">
    <location>
        <begin position="86"/>
        <end position="294"/>
    </location>
</feature>
<dbReference type="EMBL" id="BLLI01000025">
    <property type="protein sequence ID" value="GFH42470.1"/>
    <property type="molecule type" value="Genomic_DNA"/>
</dbReference>
<evidence type="ECO:0000256" key="9">
    <source>
        <dbReference type="ARBA" id="ARBA00022777"/>
    </source>
</evidence>
<evidence type="ECO:0000256" key="4">
    <source>
        <dbReference type="ARBA" id="ARBA00022475"/>
    </source>
</evidence>
<dbReference type="InterPro" id="IPR003594">
    <property type="entry name" value="HATPase_dom"/>
</dbReference>
<keyword evidence="5" id="KW-0597">Phosphoprotein</keyword>
<dbReference type="RefSeq" id="WP_172208542.1">
    <property type="nucleotide sequence ID" value="NZ_BLLI01000025.1"/>
</dbReference>
<evidence type="ECO:0000313" key="15">
    <source>
        <dbReference type="EMBL" id="GFH42470.1"/>
    </source>
</evidence>
<dbReference type="AlphaFoldDB" id="A0A6A0BAP1"/>
<dbReference type="Pfam" id="PF00512">
    <property type="entry name" value="HisKA"/>
    <property type="match status" value="1"/>
</dbReference>
<dbReference type="InterPro" id="IPR005467">
    <property type="entry name" value="His_kinase_dom"/>
</dbReference>
<keyword evidence="8" id="KW-0547">Nucleotide-binding</keyword>
<accession>A0A6A0BAP1</accession>
<dbReference type="PANTHER" id="PTHR45528">
    <property type="entry name" value="SENSOR HISTIDINE KINASE CPXA"/>
    <property type="match status" value="1"/>
</dbReference>
<evidence type="ECO:0000256" key="10">
    <source>
        <dbReference type="ARBA" id="ARBA00022840"/>
    </source>
</evidence>
<dbReference type="InterPro" id="IPR050398">
    <property type="entry name" value="HssS/ArlS-like"/>
</dbReference>
<keyword evidence="7" id="KW-0812">Transmembrane</keyword>
<evidence type="ECO:0000259" key="14">
    <source>
        <dbReference type="PROSITE" id="PS50109"/>
    </source>
</evidence>